<reference evidence="3" key="1">
    <citation type="submission" date="2016-10" db="EMBL/GenBank/DDBJ databases">
        <authorList>
            <person name="Varghese N."/>
            <person name="Submissions S."/>
        </authorList>
    </citation>
    <scope>NUCLEOTIDE SEQUENCE [LARGE SCALE GENOMIC DNA]</scope>
    <source>
        <strain evidence="3">DSM 22251</strain>
    </source>
</reference>
<name>A0A1I3JW74_9FLAO</name>
<accession>A0A1I3JW74</accession>
<sequence>MTESSTKTSERVSKWLSNFFNPMNSLVIYFVLFSIKNLGLKEAFQNFLPIFFLIIAPISGWIFWKVKSGEFSDTDVSDRHQRKNLYFFIACAIIIYLMYVFFRFERVDWVLFFLLILLIILQISNYFIKSSMHTALNVFVAALMFTLDPLLGAGWIIITAAVAVSRVVLKRHTWAEVISGAVIATAISFIYLYVQIQLT</sequence>
<feature type="transmembrane region" description="Helical" evidence="1">
    <location>
        <begin position="84"/>
        <end position="102"/>
    </location>
</feature>
<feature type="transmembrane region" description="Helical" evidence="1">
    <location>
        <begin position="109"/>
        <end position="128"/>
    </location>
</feature>
<keyword evidence="1" id="KW-0812">Transmembrane</keyword>
<dbReference type="Gene3D" id="1.20.144.10">
    <property type="entry name" value="Phosphatidic acid phosphatase type 2/haloperoxidase"/>
    <property type="match status" value="1"/>
</dbReference>
<dbReference type="RefSeq" id="WP_089818219.1">
    <property type="nucleotide sequence ID" value="NZ_FORQ01000001.1"/>
</dbReference>
<feature type="transmembrane region" description="Helical" evidence="1">
    <location>
        <begin position="15"/>
        <end position="35"/>
    </location>
</feature>
<proteinExistence type="predicted"/>
<dbReference type="EMBL" id="FORQ01000001">
    <property type="protein sequence ID" value="SFI64473.1"/>
    <property type="molecule type" value="Genomic_DNA"/>
</dbReference>
<keyword evidence="3" id="KW-1185">Reference proteome</keyword>
<feature type="transmembrane region" description="Helical" evidence="1">
    <location>
        <begin position="134"/>
        <end position="162"/>
    </location>
</feature>
<protein>
    <recommendedName>
        <fullName evidence="4">ABC transporter permease</fullName>
    </recommendedName>
</protein>
<evidence type="ECO:0000313" key="2">
    <source>
        <dbReference type="EMBL" id="SFI64473.1"/>
    </source>
</evidence>
<gene>
    <name evidence="2" type="ORF">SAMN05421638_0430</name>
</gene>
<feature type="transmembrane region" description="Helical" evidence="1">
    <location>
        <begin position="47"/>
        <end position="64"/>
    </location>
</feature>
<evidence type="ECO:0008006" key="4">
    <source>
        <dbReference type="Google" id="ProtNLM"/>
    </source>
</evidence>
<dbReference type="Proteomes" id="UP000242560">
    <property type="component" value="Unassembled WGS sequence"/>
</dbReference>
<evidence type="ECO:0000256" key="1">
    <source>
        <dbReference type="SAM" id="Phobius"/>
    </source>
</evidence>
<organism evidence="2 3">
    <name type="scientific">Kaistella treverensis</name>
    <dbReference type="NCBI Taxonomy" id="631455"/>
    <lineage>
        <taxon>Bacteria</taxon>
        <taxon>Pseudomonadati</taxon>
        <taxon>Bacteroidota</taxon>
        <taxon>Flavobacteriia</taxon>
        <taxon>Flavobacteriales</taxon>
        <taxon>Weeksellaceae</taxon>
        <taxon>Chryseobacterium group</taxon>
        <taxon>Kaistella</taxon>
    </lineage>
</organism>
<dbReference type="CDD" id="cd01610">
    <property type="entry name" value="PAP2_like"/>
    <property type="match status" value="1"/>
</dbReference>
<keyword evidence="1" id="KW-0472">Membrane</keyword>
<feature type="transmembrane region" description="Helical" evidence="1">
    <location>
        <begin position="174"/>
        <end position="194"/>
    </location>
</feature>
<dbReference type="InterPro" id="IPR036938">
    <property type="entry name" value="PAP2/HPO_sf"/>
</dbReference>
<evidence type="ECO:0000313" key="3">
    <source>
        <dbReference type="Proteomes" id="UP000242560"/>
    </source>
</evidence>
<dbReference type="SUPFAM" id="SSF48317">
    <property type="entry name" value="Acid phosphatase/Vanadium-dependent haloperoxidase"/>
    <property type="match status" value="1"/>
</dbReference>
<dbReference type="AlphaFoldDB" id="A0A1I3JW74"/>
<keyword evidence="1" id="KW-1133">Transmembrane helix</keyword>